<dbReference type="InterPro" id="IPR050595">
    <property type="entry name" value="Bact_response_regulator"/>
</dbReference>
<keyword evidence="1 2" id="KW-0597">Phosphoprotein</keyword>
<evidence type="ECO:0000256" key="2">
    <source>
        <dbReference type="PROSITE-ProRule" id="PRU00169"/>
    </source>
</evidence>
<dbReference type="RefSeq" id="WP_020878212.1">
    <property type="nucleotide sequence ID" value="NZ_ATHJ01000108.1"/>
</dbReference>
<dbReference type="SUPFAM" id="SSF52172">
    <property type="entry name" value="CheY-like"/>
    <property type="match status" value="1"/>
</dbReference>
<proteinExistence type="predicted"/>
<feature type="domain" description="Response regulatory" evidence="3">
    <location>
        <begin position="2"/>
        <end position="117"/>
    </location>
</feature>
<comment type="caution">
    <text evidence="4">The sequence shown here is derived from an EMBL/GenBank/DDBJ whole genome shotgun (WGS) entry which is preliminary data.</text>
</comment>
<organism evidence="4 5">
    <name type="scientific">Desulfococcus multivorans DSM 2059</name>
    <dbReference type="NCBI Taxonomy" id="1121405"/>
    <lineage>
        <taxon>Bacteria</taxon>
        <taxon>Pseudomonadati</taxon>
        <taxon>Thermodesulfobacteriota</taxon>
        <taxon>Desulfobacteria</taxon>
        <taxon>Desulfobacterales</taxon>
        <taxon>Desulfococcaceae</taxon>
        <taxon>Desulfococcus</taxon>
    </lineage>
</organism>
<dbReference type="AlphaFoldDB" id="S7USQ3"/>
<dbReference type="CDD" id="cd00156">
    <property type="entry name" value="REC"/>
    <property type="match status" value="1"/>
</dbReference>
<evidence type="ECO:0000259" key="3">
    <source>
        <dbReference type="PROSITE" id="PS50110"/>
    </source>
</evidence>
<protein>
    <submittedName>
        <fullName evidence="4">Response regulator receiver protein</fullName>
    </submittedName>
</protein>
<dbReference type="PANTHER" id="PTHR44591:SF3">
    <property type="entry name" value="RESPONSE REGULATORY DOMAIN-CONTAINING PROTEIN"/>
    <property type="match status" value="1"/>
</dbReference>
<name>S7USQ3_DESML</name>
<keyword evidence="5" id="KW-1185">Reference proteome</keyword>
<dbReference type="InterPro" id="IPR001789">
    <property type="entry name" value="Sig_transdc_resp-reg_receiver"/>
</dbReference>
<dbReference type="Gene3D" id="3.40.50.2300">
    <property type="match status" value="1"/>
</dbReference>
<dbReference type="PROSITE" id="PS50110">
    <property type="entry name" value="RESPONSE_REGULATORY"/>
    <property type="match status" value="1"/>
</dbReference>
<dbReference type="EMBL" id="ATHJ01000108">
    <property type="protein sequence ID" value="EPR35308.1"/>
    <property type="molecule type" value="Genomic_DNA"/>
</dbReference>
<dbReference type="STRING" id="897.B2D07_09325"/>
<dbReference type="Pfam" id="PF00072">
    <property type="entry name" value="Response_reg"/>
    <property type="match status" value="1"/>
</dbReference>
<evidence type="ECO:0000256" key="1">
    <source>
        <dbReference type="ARBA" id="ARBA00022553"/>
    </source>
</evidence>
<sequence length="126" mass="13940">MKILVVDDDAMVVESCRRILKAEGATVHWAEDADKAIAVLRGEGDFDMVLTDIKMPGRDGFELIRVIKEKFPGTAILMMTGYLIPETIRRGTEFGADGVIAKPFTPDELTASVRKTFSVAPVRDRK</sequence>
<evidence type="ECO:0000313" key="4">
    <source>
        <dbReference type="EMBL" id="EPR35308.1"/>
    </source>
</evidence>
<feature type="modified residue" description="4-aspartylphosphate" evidence="2">
    <location>
        <position position="52"/>
    </location>
</feature>
<dbReference type="eggNOG" id="COG0745">
    <property type="taxonomic scope" value="Bacteria"/>
</dbReference>
<evidence type="ECO:0000313" key="5">
    <source>
        <dbReference type="Proteomes" id="UP000014977"/>
    </source>
</evidence>
<dbReference type="OrthoDB" id="9788090at2"/>
<dbReference type="GO" id="GO:0000160">
    <property type="term" value="P:phosphorelay signal transduction system"/>
    <property type="evidence" value="ECO:0007669"/>
    <property type="project" value="InterPro"/>
</dbReference>
<gene>
    <name evidence="4" type="ORF">dsmv_3122</name>
</gene>
<dbReference type="Proteomes" id="UP000014977">
    <property type="component" value="Unassembled WGS sequence"/>
</dbReference>
<dbReference type="PANTHER" id="PTHR44591">
    <property type="entry name" value="STRESS RESPONSE REGULATOR PROTEIN 1"/>
    <property type="match status" value="1"/>
</dbReference>
<accession>S7USQ3</accession>
<dbReference type="InterPro" id="IPR011006">
    <property type="entry name" value="CheY-like_superfamily"/>
</dbReference>
<reference evidence="4 5" key="1">
    <citation type="journal article" date="2013" name="Genome Announc.">
        <title>Draft genome sequences for three mercury-methylating, sulfate-reducing bacteria.</title>
        <authorList>
            <person name="Brown S.D."/>
            <person name="Hurt R.A.Jr."/>
            <person name="Gilmour C.C."/>
            <person name="Elias D.A."/>
        </authorList>
    </citation>
    <scope>NUCLEOTIDE SEQUENCE [LARGE SCALE GENOMIC DNA]</scope>
    <source>
        <strain evidence="4 5">DSM 2059</strain>
    </source>
</reference>
<dbReference type="SMART" id="SM00448">
    <property type="entry name" value="REC"/>
    <property type="match status" value="1"/>
</dbReference>